<name>A0A448S1G2_SERRU</name>
<reference evidence="1 2" key="1">
    <citation type="submission" date="2018-12" db="EMBL/GenBank/DDBJ databases">
        <authorList>
            <consortium name="Pathogen Informatics"/>
        </authorList>
    </citation>
    <scope>NUCLEOTIDE SEQUENCE [LARGE SCALE GENOMIC DNA]</scope>
    <source>
        <strain evidence="1 2">NCTC10036</strain>
    </source>
</reference>
<organism evidence="1 2">
    <name type="scientific">Serratia rubidaea</name>
    <name type="common">Serratia marinorubra</name>
    <dbReference type="NCBI Taxonomy" id="61652"/>
    <lineage>
        <taxon>Bacteria</taxon>
        <taxon>Pseudomonadati</taxon>
        <taxon>Pseudomonadota</taxon>
        <taxon>Gammaproteobacteria</taxon>
        <taxon>Enterobacterales</taxon>
        <taxon>Yersiniaceae</taxon>
        <taxon>Serratia</taxon>
    </lineage>
</organism>
<protein>
    <submittedName>
        <fullName evidence="1">Uncharacterized protein</fullName>
    </submittedName>
</protein>
<evidence type="ECO:0000313" key="1">
    <source>
        <dbReference type="EMBL" id="VEI61609.1"/>
    </source>
</evidence>
<gene>
    <name evidence="1" type="ORF">NCTC10036_00594</name>
</gene>
<proteinExistence type="predicted"/>
<dbReference type="Proteomes" id="UP000281904">
    <property type="component" value="Chromosome"/>
</dbReference>
<dbReference type="AlphaFoldDB" id="A0A448S1G2"/>
<evidence type="ECO:0000313" key="2">
    <source>
        <dbReference type="Proteomes" id="UP000281904"/>
    </source>
</evidence>
<sequence>MLESDRAHLNYLYNKTAEIKYPLGGGVPEFSIDGKIVSQKEFETLECSRSFHVDRMEIVQKRIALKNNIALKLFKHFKLNEYDGIIEKKSKELYESAINSIKRKEANNAS</sequence>
<accession>A0A448S1G2</accession>
<dbReference type="EMBL" id="LR134493">
    <property type="protein sequence ID" value="VEI61609.1"/>
    <property type="molecule type" value="Genomic_DNA"/>
</dbReference>